<dbReference type="PRINTS" id="PR00368">
    <property type="entry name" value="FADPNR"/>
</dbReference>
<dbReference type="GO" id="GO:0097237">
    <property type="term" value="P:cellular response to toxic substance"/>
    <property type="evidence" value="ECO:0007669"/>
    <property type="project" value="UniProtKB-ARBA"/>
</dbReference>
<evidence type="ECO:0000256" key="2">
    <source>
        <dbReference type="ARBA" id="ARBA00022630"/>
    </source>
</evidence>
<keyword evidence="3" id="KW-0560">Oxidoreductase</keyword>
<dbReference type="GO" id="GO:0016491">
    <property type="term" value="F:oxidoreductase activity"/>
    <property type="evidence" value="ECO:0007669"/>
    <property type="project" value="UniProtKB-KW"/>
</dbReference>
<reference evidence="5" key="1">
    <citation type="submission" date="2014-02" db="EMBL/GenBank/DDBJ databases">
        <title>The Genome Sequence of Trichophyton rubrum (morphotype fischeri) CBS 288.86.</title>
        <authorList>
            <consortium name="The Broad Institute Genomics Platform"/>
            <person name="Cuomo C.A."/>
            <person name="White T.C."/>
            <person name="Graser Y."/>
            <person name="Martinez-Rossi N."/>
            <person name="Heitman J."/>
            <person name="Young S.K."/>
            <person name="Zeng Q."/>
            <person name="Gargeya S."/>
            <person name="Abouelleil A."/>
            <person name="Alvarado L."/>
            <person name="Chapman S.B."/>
            <person name="Gainer-Dewar J."/>
            <person name="Goldberg J."/>
            <person name="Griggs A."/>
            <person name="Gujja S."/>
            <person name="Hansen M."/>
            <person name="Howarth C."/>
            <person name="Imamovic A."/>
            <person name="Larimer J."/>
            <person name="Martinez D."/>
            <person name="Murphy C."/>
            <person name="Pearson M.D."/>
            <person name="Persinoti G."/>
            <person name="Poon T."/>
            <person name="Priest M."/>
            <person name="Roberts A.D."/>
            <person name="Saif S."/>
            <person name="Shea T.D."/>
            <person name="Sykes S.N."/>
            <person name="Wortman J."/>
            <person name="Nusbaum C."/>
            <person name="Birren B."/>
        </authorList>
    </citation>
    <scope>NUCLEOTIDE SEQUENCE [LARGE SCALE GENOMIC DNA]</scope>
    <source>
        <strain evidence="5">CBS 288.86</strain>
    </source>
</reference>
<gene>
    <name evidence="5" type="ORF">H103_03813</name>
</gene>
<dbReference type="PRINTS" id="PR00469">
    <property type="entry name" value="PNDRDTASEII"/>
</dbReference>
<name>A0A022W451_TRIRU</name>
<evidence type="ECO:0000256" key="3">
    <source>
        <dbReference type="ARBA" id="ARBA00023002"/>
    </source>
</evidence>
<organism evidence="5">
    <name type="scientific">Trichophyton rubrum CBS 288.86</name>
    <dbReference type="NCBI Taxonomy" id="1215330"/>
    <lineage>
        <taxon>Eukaryota</taxon>
        <taxon>Fungi</taxon>
        <taxon>Dikarya</taxon>
        <taxon>Ascomycota</taxon>
        <taxon>Pezizomycotina</taxon>
        <taxon>Eurotiomycetes</taxon>
        <taxon>Eurotiomycetidae</taxon>
        <taxon>Onygenales</taxon>
        <taxon>Arthrodermataceae</taxon>
        <taxon>Trichophyton</taxon>
    </lineage>
</organism>
<dbReference type="PANTHER" id="PTHR48105">
    <property type="entry name" value="THIOREDOXIN REDUCTASE 1-RELATED-RELATED"/>
    <property type="match status" value="1"/>
</dbReference>
<dbReference type="HOGENOM" id="CLU_031864_5_0_1"/>
<sequence>MAALFDCLIVGGGPAGLAAALGLCRAVRTAVVFDSQAYRNSLTEHMHNVSTWDHSQPRDYRAAARRELTEGRYNTVTLADVALRKVLQLDSGEFEATDAAGKVWRGRKLVLATGVKDEIPDLPGYADCWPKSIYHCLFCHGFEERGADSVGVLAIGPTGNPKPAEHLARLAHNLAKTVTIYTNANDELAEQLRPAVEKDQWLSLDNRPLKQLHKTDGIPVKVEMQDGTNKTEGFLVHAMKTTPVLGFEHNLNLELSPQGTEFKTTQPFSETTTRGCFATGDCGMPIKAASMSMSHGSLAAVGVVSQIAFDEKA</sequence>
<keyword evidence="2" id="KW-0285">Flavoprotein</keyword>
<dbReference type="Pfam" id="PF07992">
    <property type="entry name" value="Pyr_redox_2"/>
    <property type="match status" value="1"/>
</dbReference>
<feature type="domain" description="FAD/NAD(P)-binding" evidence="4">
    <location>
        <begin position="5"/>
        <end position="295"/>
    </location>
</feature>
<dbReference type="EMBL" id="KK207830">
    <property type="protein sequence ID" value="EZF53122.1"/>
    <property type="molecule type" value="Genomic_DNA"/>
</dbReference>
<evidence type="ECO:0000256" key="1">
    <source>
        <dbReference type="ARBA" id="ARBA00009333"/>
    </source>
</evidence>
<dbReference type="InterPro" id="IPR036188">
    <property type="entry name" value="FAD/NAD-bd_sf"/>
</dbReference>
<dbReference type="AlphaFoldDB" id="A0A022W451"/>
<dbReference type="SUPFAM" id="SSF51905">
    <property type="entry name" value="FAD/NAD(P)-binding domain"/>
    <property type="match status" value="1"/>
</dbReference>
<dbReference type="Proteomes" id="UP000023758">
    <property type="component" value="Unassembled WGS sequence"/>
</dbReference>
<dbReference type="Gene3D" id="3.50.50.60">
    <property type="entry name" value="FAD/NAD(P)-binding domain"/>
    <property type="match status" value="2"/>
</dbReference>
<dbReference type="InterPro" id="IPR050097">
    <property type="entry name" value="Ferredoxin-NADP_redctase_2"/>
</dbReference>
<comment type="similarity">
    <text evidence="1">Belongs to the class-II pyridine nucleotide-disulfide oxidoreductase family.</text>
</comment>
<evidence type="ECO:0000259" key="4">
    <source>
        <dbReference type="Pfam" id="PF07992"/>
    </source>
</evidence>
<protein>
    <recommendedName>
        <fullName evidence="4">FAD/NAD(P)-binding domain-containing protein</fullName>
    </recommendedName>
</protein>
<dbReference type="OrthoDB" id="10260355at2759"/>
<proteinExistence type="inferred from homology"/>
<accession>A0A022W451</accession>
<evidence type="ECO:0000313" key="5">
    <source>
        <dbReference type="EMBL" id="EZF53122.1"/>
    </source>
</evidence>
<dbReference type="InterPro" id="IPR023753">
    <property type="entry name" value="FAD/NAD-binding_dom"/>
</dbReference>